<organism evidence="4 5">
    <name type="scientific">Candidatus Acutalibacter ornithocaccae</name>
    <dbReference type="NCBI Taxonomy" id="2838416"/>
    <lineage>
        <taxon>Bacteria</taxon>
        <taxon>Bacillati</taxon>
        <taxon>Bacillota</taxon>
        <taxon>Clostridia</taxon>
        <taxon>Eubacteriales</taxon>
        <taxon>Acutalibacteraceae</taxon>
        <taxon>Acutalibacter</taxon>
    </lineage>
</organism>
<dbReference type="SUPFAM" id="SSF63817">
    <property type="entry name" value="Sortase"/>
    <property type="match status" value="1"/>
</dbReference>
<proteinExistence type="predicted"/>
<dbReference type="Proteomes" id="UP000824214">
    <property type="component" value="Unassembled WGS sequence"/>
</dbReference>
<feature type="active site" description="Acyl-thioester intermediate" evidence="2">
    <location>
        <position position="196"/>
    </location>
</feature>
<reference evidence="4" key="2">
    <citation type="submission" date="2021-04" db="EMBL/GenBank/DDBJ databases">
        <authorList>
            <person name="Gilroy R."/>
        </authorList>
    </citation>
    <scope>NUCLEOTIDE SEQUENCE</scope>
    <source>
        <strain evidence="4">ChiBcolR8-3208</strain>
    </source>
</reference>
<dbReference type="Pfam" id="PF04203">
    <property type="entry name" value="Sortase"/>
    <property type="match status" value="1"/>
</dbReference>
<accession>A0A9D2LY55</accession>
<dbReference type="Gene3D" id="2.40.260.10">
    <property type="entry name" value="Sortase"/>
    <property type="match status" value="1"/>
</dbReference>
<name>A0A9D2LY55_9FIRM</name>
<evidence type="ECO:0000313" key="5">
    <source>
        <dbReference type="Proteomes" id="UP000824214"/>
    </source>
</evidence>
<dbReference type="CDD" id="cd00004">
    <property type="entry name" value="Sortase"/>
    <property type="match status" value="1"/>
</dbReference>
<dbReference type="GO" id="GO:0016787">
    <property type="term" value="F:hydrolase activity"/>
    <property type="evidence" value="ECO:0007669"/>
    <property type="project" value="UniProtKB-KW"/>
</dbReference>
<evidence type="ECO:0000256" key="3">
    <source>
        <dbReference type="SAM" id="MobiDB-lite"/>
    </source>
</evidence>
<gene>
    <name evidence="4" type="ORF">H9942_07625</name>
</gene>
<dbReference type="AlphaFoldDB" id="A0A9D2LY55"/>
<keyword evidence="1" id="KW-0378">Hydrolase</keyword>
<sequence>MKSKTRMGNILLAAGALFLAAALLLTGSNLFETYQAGQASERLSQEVRSRIESQAQEDSHSQAALAGGEEETPEYLRNPEMEMPVEEIEGNGYIGLLEIPALGLSLPVMSEWSYQNLKLAPCRYSGSAYTGNFTIAGHNYSTHFGPIGGLNAGDSITFTDMQGNRFAYEVQVVETLEATAVEDMVSEEWDLTLFTCDLSGESRVTVRCLQV</sequence>
<evidence type="ECO:0000313" key="4">
    <source>
        <dbReference type="EMBL" id="HJB37920.1"/>
    </source>
</evidence>
<evidence type="ECO:0000256" key="1">
    <source>
        <dbReference type="ARBA" id="ARBA00022801"/>
    </source>
</evidence>
<feature type="active site" description="Proton donor/acceptor" evidence="2">
    <location>
        <position position="138"/>
    </location>
</feature>
<comment type="caution">
    <text evidence="4">The sequence shown here is derived from an EMBL/GenBank/DDBJ whole genome shotgun (WGS) entry which is preliminary data.</text>
</comment>
<dbReference type="InterPro" id="IPR023365">
    <property type="entry name" value="Sortase_dom-sf"/>
</dbReference>
<dbReference type="InterPro" id="IPR005754">
    <property type="entry name" value="Sortase"/>
</dbReference>
<reference evidence="4" key="1">
    <citation type="journal article" date="2021" name="PeerJ">
        <title>Extensive microbial diversity within the chicken gut microbiome revealed by metagenomics and culture.</title>
        <authorList>
            <person name="Gilroy R."/>
            <person name="Ravi A."/>
            <person name="Getino M."/>
            <person name="Pursley I."/>
            <person name="Horton D.L."/>
            <person name="Alikhan N.F."/>
            <person name="Baker D."/>
            <person name="Gharbi K."/>
            <person name="Hall N."/>
            <person name="Watson M."/>
            <person name="Adriaenssens E.M."/>
            <person name="Foster-Nyarko E."/>
            <person name="Jarju S."/>
            <person name="Secka A."/>
            <person name="Antonio M."/>
            <person name="Oren A."/>
            <person name="Chaudhuri R.R."/>
            <person name="La Ragione R."/>
            <person name="Hildebrand F."/>
            <person name="Pallen M.J."/>
        </authorList>
    </citation>
    <scope>NUCLEOTIDE SEQUENCE</scope>
    <source>
        <strain evidence="4">ChiBcolR8-3208</strain>
    </source>
</reference>
<evidence type="ECO:0000256" key="2">
    <source>
        <dbReference type="PIRSR" id="PIRSR605754-1"/>
    </source>
</evidence>
<feature type="region of interest" description="Disordered" evidence="3">
    <location>
        <begin position="45"/>
        <end position="74"/>
    </location>
</feature>
<dbReference type="EMBL" id="DWXZ01000162">
    <property type="protein sequence ID" value="HJB37920.1"/>
    <property type="molecule type" value="Genomic_DNA"/>
</dbReference>
<protein>
    <submittedName>
        <fullName evidence="4">Sortase</fullName>
    </submittedName>
</protein>